<feature type="transmembrane region" description="Helical" evidence="1">
    <location>
        <begin position="201"/>
        <end position="218"/>
    </location>
</feature>
<dbReference type="Pfam" id="PF14897">
    <property type="entry name" value="EpsG"/>
    <property type="match status" value="1"/>
</dbReference>
<feature type="transmembrane region" description="Helical" evidence="1">
    <location>
        <begin position="336"/>
        <end position="354"/>
    </location>
</feature>
<feature type="transmembrane region" description="Helical" evidence="1">
    <location>
        <begin position="89"/>
        <end position="112"/>
    </location>
</feature>
<accession>A0A0W0VFN2</accession>
<keyword evidence="3" id="KW-1185">Reference proteome</keyword>
<dbReference type="InterPro" id="IPR049458">
    <property type="entry name" value="EpsG-like"/>
</dbReference>
<dbReference type="AlphaFoldDB" id="A0A0W0VFN2"/>
<name>A0A0W0VFN2_9GAMM</name>
<dbReference type="OrthoDB" id="5939709at2"/>
<protein>
    <recommendedName>
        <fullName evidence="4">Transmembrane protein</fullName>
    </recommendedName>
</protein>
<feature type="transmembrane region" description="Helical" evidence="1">
    <location>
        <begin position="152"/>
        <end position="181"/>
    </location>
</feature>
<keyword evidence="1" id="KW-0472">Membrane</keyword>
<dbReference type="STRING" id="456.Ljor_0181"/>
<evidence type="ECO:0000313" key="2">
    <source>
        <dbReference type="EMBL" id="KTD18958.1"/>
    </source>
</evidence>
<feature type="transmembrane region" description="Helical" evidence="1">
    <location>
        <begin position="252"/>
        <end position="273"/>
    </location>
</feature>
<feature type="transmembrane region" description="Helical" evidence="1">
    <location>
        <begin position="309"/>
        <end position="327"/>
    </location>
</feature>
<proteinExistence type="predicted"/>
<reference evidence="2 3" key="1">
    <citation type="submission" date="2015-11" db="EMBL/GenBank/DDBJ databases">
        <title>Genomic analysis of 38 Legionella species identifies large and diverse effector repertoires.</title>
        <authorList>
            <person name="Burstein D."/>
            <person name="Amaro F."/>
            <person name="Zusman T."/>
            <person name="Lifshitz Z."/>
            <person name="Cohen O."/>
            <person name="Gilbert J.A."/>
            <person name="Pupko T."/>
            <person name="Shuman H.A."/>
            <person name="Segal G."/>
        </authorList>
    </citation>
    <scope>NUCLEOTIDE SEQUENCE [LARGE SCALE GENOMIC DNA]</scope>
    <source>
        <strain evidence="2 3">BL-540</strain>
    </source>
</reference>
<feature type="transmembrane region" description="Helical" evidence="1">
    <location>
        <begin position="21"/>
        <end position="41"/>
    </location>
</feature>
<feature type="transmembrane region" description="Helical" evidence="1">
    <location>
        <begin position="124"/>
        <end position="146"/>
    </location>
</feature>
<dbReference type="EMBL" id="LNYJ01000003">
    <property type="protein sequence ID" value="KTD18958.1"/>
    <property type="molecule type" value="Genomic_DNA"/>
</dbReference>
<sequence length="355" mass="41159">MNYFNKRSRAEKEGDNFGGNTFKFDLFFLLSIAVLLIWAVGTRPSFVGIDTSGYEYYFVRIYNHLPVYINYEFLYKLFTWICTKLFSSYLYFFAAFACINTLLITVFVFKLSSLLQYKVQRSTLFFLLGIFFFLSPFFFSATVNVLRHGTAIFALFIFYISLISGFELFTLAIAVIFAIGFHHTAIISLAFSPLVFLPKRWLLLLVFGSATLYLTGLSEKLIQFGSLITHINVYEKIHDYGMKAVYKIGIRYNFTLFTLGMGLIFTALAKYVLNAEDRKLFMPLIKIYWVLSLPFFFFGFAAFADRYLLGAWLFLSVLATAFTALFLKTYTLSNRYYYALFLTSFAYLLFKLQGL</sequence>
<evidence type="ECO:0008006" key="4">
    <source>
        <dbReference type="Google" id="ProtNLM"/>
    </source>
</evidence>
<feature type="transmembrane region" description="Helical" evidence="1">
    <location>
        <begin position="285"/>
        <end position="303"/>
    </location>
</feature>
<dbReference type="RefSeq" id="WP_058469767.1">
    <property type="nucleotide sequence ID" value="NZ_CAAAIC010000005.1"/>
</dbReference>
<organism evidence="2 3">
    <name type="scientific">Legionella jordanis</name>
    <dbReference type="NCBI Taxonomy" id="456"/>
    <lineage>
        <taxon>Bacteria</taxon>
        <taxon>Pseudomonadati</taxon>
        <taxon>Pseudomonadota</taxon>
        <taxon>Gammaproteobacteria</taxon>
        <taxon>Legionellales</taxon>
        <taxon>Legionellaceae</taxon>
        <taxon>Legionella</taxon>
    </lineage>
</organism>
<evidence type="ECO:0000313" key="3">
    <source>
        <dbReference type="Proteomes" id="UP000055035"/>
    </source>
</evidence>
<keyword evidence="1" id="KW-0812">Transmembrane</keyword>
<dbReference type="PATRIC" id="fig|456.5.peg.198"/>
<dbReference type="Proteomes" id="UP000055035">
    <property type="component" value="Unassembled WGS sequence"/>
</dbReference>
<evidence type="ECO:0000256" key="1">
    <source>
        <dbReference type="SAM" id="Phobius"/>
    </source>
</evidence>
<comment type="caution">
    <text evidence="2">The sequence shown here is derived from an EMBL/GenBank/DDBJ whole genome shotgun (WGS) entry which is preliminary data.</text>
</comment>
<gene>
    <name evidence="2" type="ORF">Ljor_0181</name>
</gene>
<keyword evidence="1" id="KW-1133">Transmembrane helix</keyword>